<reference evidence="1 2" key="1">
    <citation type="journal article" date="2021" name="Elife">
        <title>Chloroplast acquisition without the gene transfer in kleptoplastic sea slugs, Plakobranchus ocellatus.</title>
        <authorList>
            <person name="Maeda T."/>
            <person name="Takahashi S."/>
            <person name="Yoshida T."/>
            <person name="Shimamura S."/>
            <person name="Takaki Y."/>
            <person name="Nagai Y."/>
            <person name="Toyoda A."/>
            <person name="Suzuki Y."/>
            <person name="Arimoto A."/>
            <person name="Ishii H."/>
            <person name="Satoh N."/>
            <person name="Nishiyama T."/>
            <person name="Hasebe M."/>
            <person name="Maruyama T."/>
            <person name="Minagawa J."/>
            <person name="Obokata J."/>
            <person name="Shigenobu S."/>
        </authorList>
    </citation>
    <scope>NUCLEOTIDE SEQUENCE [LARGE SCALE GENOMIC DNA]</scope>
</reference>
<dbReference type="EMBL" id="BLXT01006360">
    <property type="protein sequence ID" value="GFO31194.1"/>
    <property type="molecule type" value="Genomic_DNA"/>
</dbReference>
<organism evidence="1 2">
    <name type="scientific">Plakobranchus ocellatus</name>
    <dbReference type="NCBI Taxonomy" id="259542"/>
    <lineage>
        <taxon>Eukaryota</taxon>
        <taxon>Metazoa</taxon>
        <taxon>Spiralia</taxon>
        <taxon>Lophotrochozoa</taxon>
        <taxon>Mollusca</taxon>
        <taxon>Gastropoda</taxon>
        <taxon>Heterobranchia</taxon>
        <taxon>Euthyneura</taxon>
        <taxon>Panpulmonata</taxon>
        <taxon>Sacoglossa</taxon>
        <taxon>Placobranchoidea</taxon>
        <taxon>Plakobranchidae</taxon>
        <taxon>Plakobranchus</taxon>
    </lineage>
</organism>
<keyword evidence="2" id="KW-1185">Reference proteome</keyword>
<dbReference type="Proteomes" id="UP000735302">
    <property type="component" value="Unassembled WGS sequence"/>
</dbReference>
<name>A0AAV4CJ86_9GAST</name>
<dbReference type="AlphaFoldDB" id="A0AAV4CJ86"/>
<protein>
    <submittedName>
        <fullName evidence="1">Uncharacterized protein</fullName>
    </submittedName>
</protein>
<comment type="caution">
    <text evidence="1">The sequence shown here is derived from an EMBL/GenBank/DDBJ whole genome shotgun (WGS) entry which is preliminary data.</text>
</comment>
<proteinExistence type="predicted"/>
<accession>A0AAV4CJ86</accession>
<evidence type="ECO:0000313" key="1">
    <source>
        <dbReference type="EMBL" id="GFO31194.1"/>
    </source>
</evidence>
<sequence length="93" mass="9293">MSTQRVGQNFLYRPRSLACAPLPICFAKCSQETIISSSGSVSSSSSSTTTTAATVAAAAPVPVAVAATAAPLVEIAATQVIGEVITIMASAFS</sequence>
<evidence type="ECO:0000313" key="2">
    <source>
        <dbReference type="Proteomes" id="UP000735302"/>
    </source>
</evidence>
<gene>
    <name evidence="1" type="ORF">PoB_005769900</name>
</gene>